<protein>
    <submittedName>
        <fullName evidence="9">DHA2 family efflux MFS transporter permease subunit</fullName>
    </submittedName>
</protein>
<evidence type="ECO:0000256" key="2">
    <source>
        <dbReference type="ARBA" id="ARBA00022448"/>
    </source>
</evidence>
<name>A0ABV9DJR8_9BACI</name>
<keyword evidence="6 7" id="KW-0472">Membrane</keyword>
<dbReference type="NCBIfam" id="TIGR00711">
    <property type="entry name" value="efflux_EmrB"/>
    <property type="match status" value="1"/>
</dbReference>
<dbReference type="Pfam" id="PF07690">
    <property type="entry name" value="MFS_1"/>
    <property type="match status" value="1"/>
</dbReference>
<evidence type="ECO:0000256" key="6">
    <source>
        <dbReference type="ARBA" id="ARBA00023136"/>
    </source>
</evidence>
<dbReference type="PRINTS" id="PR01036">
    <property type="entry name" value="TCRTETB"/>
</dbReference>
<evidence type="ECO:0000256" key="7">
    <source>
        <dbReference type="SAM" id="Phobius"/>
    </source>
</evidence>
<feature type="transmembrane region" description="Helical" evidence="7">
    <location>
        <begin position="407"/>
        <end position="425"/>
    </location>
</feature>
<evidence type="ECO:0000313" key="10">
    <source>
        <dbReference type="Proteomes" id="UP001595989"/>
    </source>
</evidence>
<feature type="transmembrane region" description="Helical" evidence="7">
    <location>
        <begin position="360"/>
        <end position="386"/>
    </location>
</feature>
<dbReference type="InterPro" id="IPR011701">
    <property type="entry name" value="MFS"/>
</dbReference>
<reference evidence="10" key="1">
    <citation type="journal article" date="2019" name="Int. J. Syst. Evol. Microbiol.">
        <title>The Global Catalogue of Microorganisms (GCM) 10K type strain sequencing project: providing services to taxonomists for standard genome sequencing and annotation.</title>
        <authorList>
            <consortium name="The Broad Institute Genomics Platform"/>
            <consortium name="The Broad Institute Genome Sequencing Center for Infectious Disease"/>
            <person name="Wu L."/>
            <person name="Ma J."/>
        </authorList>
    </citation>
    <scope>NUCLEOTIDE SEQUENCE [LARGE SCALE GENOMIC DNA]</scope>
    <source>
        <strain evidence="10">CGMCC 4.7426</strain>
    </source>
</reference>
<sequence>MENNQQENARKINRIPIVAVLLSGAFLAILNQTLLATAIPPIMVDFHLTESTAQWLTTIFMLVNGIMIPVSAFLIETFTARKLLLTAMSVFAIGTLICGIAPSFLILMVGRVIQASGAGIMLPLMMTIFLLIFPIEKRGSAMGIVGLVISFAPAIGPTLAGWVVEHLPWRAMFFIILPLAVIDIIFAYFIMKNVTEQTNPKVDILSILLSTFGFGGLLYGFSSAGNYGWSSSVVIGSLCIGTIALTAFILRQFKLVQPILEFRVFRYKTFTITTAIGMIAFMGLIGAETILPIYMQNMAGFSALESGMMIMPGAMLMGIMSPITGRIFDRVGARWLVIIGLSIMTITTFLFTNLSTETSLTYLTVVFAVRMLGISMVMMPATTAGLNQLPVRLIAHGTAMNNTMRQIAASIGTAILVTVMTAAAIDSSPDADPSQMIPGVNMAFLVATGLSLCALVLAFFIKRSTPAEDRAAAELAERDNQ</sequence>
<feature type="transmembrane region" description="Helical" evidence="7">
    <location>
        <begin position="307"/>
        <end position="328"/>
    </location>
</feature>
<comment type="subcellular location">
    <subcellularLocation>
        <location evidence="1">Cell membrane</location>
        <topology evidence="1">Multi-pass membrane protein</topology>
    </subcellularLocation>
</comment>
<dbReference type="SUPFAM" id="SSF103473">
    <property type="entry name" value="MFS general substrate transporter"/>
    <property type="match status" value="1"/>
</dbReference>
<feature type="transmembrane region" description="Helical" evidence="7">
    <location>
        <begin position="144"/>
        <end position="163"/>
    </location>
</feature>
<evidence type="ECO:0000259" key="8">
    <source>
        <dbReference type="PROSITE" id="PS50850"/>
    </source>
</evidence>
<feature type="transmembrane region" description="Helical" evidence="7">
    <location>
        <begin position="202"/>
        <end position="221"/>
    </location>
</feature>
<dbReference type="InterPro" id="IPR036259">
    <property type="entry name" value="MFS_trans_sf"/>
</dbReference>
<feature type="transmembrane region" description="Helical" evidence="7">
    <location>
        <begin position="112"/>
        <end position="132"/>
    </location>
</feature>
<dbReference type="InterPro" id="IPR020846">
    <property type="entry name" value="MFS_dom"/>
</dbReference>
<proteinExistence type="predicted"/>
<evidence type="ECO:0000256" key="4">
    <source>
        <dbReference type="ARBA" id="ARBA00022692"/>
    </source>
</evidence>
<feature type="transmembrane region" description="Helical" evidence="7">
    <location>
        <begin position="169"/>
        <end position="190"/>
    </location>
</feature>
<feature type="transmembrane region" description="Helical" evidence="7">
    <location>
        <begin position="55"/>
        <end position="76"/>
    </location>
</feature>
<evidence type="ECO:0000256" key="3">
    <source>
        <dbReference type="ARBA" id="ARBA00022475"/>
    </source>
</evidence>
<evidence type="ECO:0000256" key="1">
    <source>
        <dbReference type="ARBA" id="ARBA00004651"/>
    </source>
</evidence>
<comment type="caution">
    <text evidence="9">The sequence shown here is derived from an EMBL/GenBank/DDBJ whole genome shotgun (WGS) entry which is preliminary data.</text>
</comment>
<feature type="transmembrane region" description="Helical" evidence="7">
    <location>
        <begin position="270"/>
        <end position="295"/>
    </location>
</feature>
<feature type="transmembrane region" description="Helical" evidence="7">
    <location>
        <begin position="12"/>
        <end position="35"/>
    </location>
</feature>
<dbReference type="Gene3D" id="1.20.1250.20">
    <property type="entry name" value="MFS general substrate transporter like domains"/>
    <property type="match status" value="1"/>
</dbReference>
<keyword evidence="3" id="KW-1003">Cell membrane</keyword>
<feature type="transmembrane region" description="Helical" evidence="7">
    <location>
        <begin position="335"/>
        <end position="354"/>
    </location>
</feature>
<dbReference type="Gene3D" id="1.20.1720.10">
    <property type="entry name" value="Multidrug resistance protein D"/>
    <property type="match status" value="1"/>
</dbReference>
<gene>
    <name evidence="9" type="ORF">ACFO3D_12825</name>
</gene>
<dbReference type="PANTHER" id="PTHR42718">
    <property type="entry name" value="MAJOR FACILITATOR SUPERFAMILY MULTIDRUG TRANSPORTER MFSC"/>
    <property type="match status" value="1"/>
</dbReference>
<accession>A0ABV9DJR8</accession>
<keyword evidence="10" id="KW-1185">Reference proteome</keyword>
<feature type="transmembrane region" description="Helical" evidence="7">
    <location>
        <begin position="437"/>
        <end position="461"/>
    </location>
</feature>
<evidence type="ECO:0000313" key="9">
    <source>
        <dbReference type="EMBL" id="MFC4559075.1"/>
    </source>
</evidence>
<keyword evidence="4 7" id="KW-0812">Transmembrane</keyword>
<evidence type="ECO:0000256" key="5">
    <source>
        <dbReference type="ARBA" id="ARBA00022989"/>
    </source>
</evidence>
<feature type="transmembrane region" description="Helical" evidence="7">
    <location>
        <begin position="83"/>
        <end position="106"/>
    </location>
</feature>
<keyword evidence="2" id="KW-0813">Transport</keyword>
<dbReference type="PROSITE" id="PS50850">
    <property type="entry name" value="MFS"/>
    <property type="match status" value="1"/>
</dbReference>
<dbReference type="RefSeq" id="WP_390296561.1">
    <property type="nucleotide sequence ID" value="NZ_JBHSFU010000007.1"/>
</dbReference>
<organism evidence="9 10">
    <name type="scientific">Virgibacillus kekensis</name>
    <dbReference type="NCBI Taxonomy" id="202261"/>
    <lineage>
        <taxon>Bacteria</taxon>
        <taxon>Bacillati</taxon>
        <taxon>Bacillota</taxon>
        <taxon>Bacilli</taxon>
        <taxon>Bacillales</taxon>
        <taxon>Bacillaceae</taxon>
        <taxon>Virgibacillus</taxon>
    </lineage>
</organism>
<keyword evidence="5 7" id="KW-1133">Transmembrane helix</keyword>
<dbReference type="PANTHER" id="PTHR42718:SF24">
    <property type="entry name" value="MAJOR FACILITATOR SUPERFAMILY (MFS) PROFILE DOMAIN-CONTAINING PROTEIN"/>
    <property type="match status" value="1"/>
</dbReference>
<feature type="domain" description="Major facilitator superfamily (MFS) profile" evidence="8">
    <location>
        <begin position="17"/>
        <end position="466"/>
    </location>
</feature>
<feature type="transmembrane region" description="Helical" evidence="7">
    <location>
        <begin position="227"/>
        <end position="250"/>
    </location>
</feature>
<dbReference type="InterPro" id="IPR004638">
    <property type="entry name" value="EmrB-like"/>
</dbReference>
<dbReference type="EMBL" id="JBHSFU010000007">
    <property type="protein sequence ID" value="MFC4559075.1"/>
    <property type="molecule type" value="Genomic_DNA"/>
</dbReference>
<dbReference type="Proteomes" id="UP001595989">
    <property type="component" value="Unassembled WGS sequence"/>
</dbReference>
<dbReference type="CDD" id="cd17503">
    <property type="entry name" value="MFS_LmrB_MDR_like"/>
    <property type="match status" value="1"/>
</dbReference>